<evidence type="ECO:0000259" key="1">
    <source>
        <dbReference type="Pfam" id="PF12682"/>
    </source>
</evidence>
<dbReference type="AlphaFoldDB" id="A0A1F5R603"/>
<proteinExistence type="predicted"/>
<protein>
    <recommendedName>
        <fullName evidence="1">Flavodoxin-like domain-containing protein</fullName>
    </recommendedName>
</protein>
<sequence>MKTLVIYYSRTGITKKIGQAIASKIQADTEEIIDLKDRQGAWEYLKAGRDAMKRIPADIAETKKDPAQYDLVVVGTPVWAGNMACAIRTYIGRNKDRIKKLALFCTLGGSGDQNTFNEMESLSGQTAAAKLTVKAREAGKPESDARLDEFVKQIQK</sequence>
<reference evidence="2 3" key="1">
    <citation type="journal article" date="2016" name="Nat. Commun.">
        <title>Thousands of microbial genomes shed light on interconnected biogeochemical processes in an aquifer system.</title>
        <authorList>
            <person name="Anantharaman K."/>
            <person name="Brown C.T."/>
            <person name="Hug L.A."/>
            <person name="Sharon I."/>
            <person name="Castelle C.J."/>
            <person name="Probst A.J."/>
            <person name="Thomas B.C."/>
            <person name="Singh A."/>
            <person name="Wilkins M.J."/>
            <person name="Karaoz U."/>
            <person name="Brodie E.L."/>
            <person name="Williams K.H."/>
            <person name="Hubbard S.S."/>
            <person name="Banfield J.F."/>
        </authorList>
    </citation>
    <scope>NUCLEOTIDE SEQUENCE [LARGE SCALE GENOMIC DNA]</scope>
</reference>
<comment type="caution">
    <text evidence="2">The sequence shown here is derived from an EMBL/GenBank/DDBJ whole genome shotgun (WGS) entry which is preliminary data.</text>
</comment>
<name>A0A1F5R603_9BACT</name>
<dbReference type="GO" id="GO:0010181">
    <property type="term" value="F:FMN binding"/>
    <property type="evidence" value="ECO:0007669"/>
    <property type="project" value="InterPro"/>
</dbReference>
<dbReference type="PANTHER" id="PTHR39201">
    <property type="entry name" value="EXPORTED PROTEIN-RELATED"/>
    <property type="match status" value="1"/>
</dbReference>
<dbReference type="InterPro" id="IPR029039">
    <property type="entry name" value="Flavoprotein-like_sf"/>
</dbReference>
<organism evidence="2 3">
    <name type="scientific">Candidatus Edwardsbacteria bacterium GWF2_54_11</name>
    <dbReference type="NCBI Taxonomy" id="1817851"/>
    <lineage>
        <taxon>Bacteria</taxon>
        <taxon>Candidatus Edwardsiibacteriota</taxon>
    </lineage>
</organism>
<evidence type="ECO:0000313" key="2">
    <source>
        <dbReference type="EMBL" id="OGF09341.1"/>
    </source>
</evidence>
<accession>A0A1F5R603</accession>
<dbReference type="EMBL" id="MFFM01000042">
    <property type="protein sequence ID" value="OGF09341.1"/>
    <property type="molecule type" value="Genomic_DNA"/>
</dbReference>
<dbReference type="Pfam" id="PF12682">
    <property type="entry name" value="Flavodoxin_4"/>
    <property type="match status" value="1"/>
</dbReference>
<evidence type="ECO:0000313" key="3">
    <source>
        <dbReference type="Proteomes" id="UP000177230"/>
    </source>
</evidence>
<gene>
    <name evidence="2" type="ORF">A2024_08640</name>
</gene>
<dbReference type="Proteomes" id="UP000177230">
    <property type="component" value="Unassembled WGS sequence"/>
</dbReference>
<dbReference type="PANTHER" id="PTHR39201:SF1">
    <property type="entry name" value="FLAVODOXIN-LIKE DOMAIN-CONTAINING PROTEIN"/>
    <property type="match status" value="1"/>
</dbReference>
<dbReference type="Gene3D" id="3.40.50.360">
    <property type="match status" value="1"/>
</dbReference>
<feature type="domain" description="Flavodoxin-like" evidence="1">
    <location>
        <begin position="2"/>
        <end position="120"/>
    </location>
</feature>
<dbReference type="InterPro" id="IPR008254">
    <property type="entry name" value="Flavodoxin/NO_synth"/>
</dbReference>
<dbReference type="SUPFAM" id="SSF52218">
    <property type="entry name" value="Flavoproteins"/>
    <property type="match status" value="1"/>
</dbReference>